<evidence type="ECO:0000313" key="2">
    <source>
        <dbReference type="EMBL" id="EUA32555.1"/>
    </source>
</evidence>
<reference evidence="2" key="1">
    <citation type="submission" date="2014-01" db="EMBL/GenBank/DDBJ databases">
        <authorList>
            <person name="Brown-Elliot B."/>
            <person name="Wallace R."/>
            <person name="Lenaerts A."/>
            <person name="Ordway D."/>
            <person name="DeGroote M.A."/>
            <person name="Parker T."/>
            <person name="Sizemore C."/>
            <person name="Tallon L.J."/>
            <person name="Sadzewicz L.K."/>
            <person name="Sengamalay N."/>
            <person name="Fraser C.M."/>
            <person name="Hine E."/>
            <person name="Shefchek K.A."/>
            <person name="Das S.P."/>
            <person name="Tettelin H."/>
        </authorList>
    </citation>
    <scope>NUCLEOTIDE SEQUENCE [LARGE SCALE GENOMIC DNA]</scope>
    <source>
        <strain evidence="2">4042</strain>
    </source>
</reference>
<gene>
    <name evidence="2" type="ORF">I553_3554</name>
</gene>
<sequence length="74" mass="7917">MERLGGEEVGGVIGHRGAGRDLQPKSLPSRDSPRQPVWTQRDPPVLAMPDTVSHGFSDGRRVVDTRAPSSSPAT</sequence>
<feature type="region of interest" description="Disordered" evidence="1">
    <location>
        <begin position="1"/>
        <end position="74"/>
    </location>
</feature>
<comment type="caution">
    <text evidence="2">The sequence shown here is derived from an EMBL/GenBank/DDBJ whole genome shotgun (WGS) entry which is preliminary data.</text>
</comment>
<protein>
    <submittedName>
        <fullName evidence="2">Uncharacterized protein</fullName>
    </submittedName>
</protein>
<proteinExistence type="predicted"/>
<accession>X8AP04</accession>
<evidence type="ECO:0000256" key="1">
    <source>
        <dbReference type="SAM" id="MobiDB-lite"/>
    </source>
</evidence>
<name>X8AP04_MYCXE</name>
<dbReference type="AlphaFoldDB" id="X8AP04"/>
<feature type="compositionally biased region" description="Gly residues" evidence="1">
    <location>
        <begin position="7"/>
        <end position="16"/>
    </location>
</feature>
<organism evidence="2">
    <name type="scientific">Mycobacterium xenopi 4042</name>
    <dbReference type="NCBI Taxonomy" id="1299334"/>
    <lineage>
        <taxon>Bacteria</taxon>
        <taxon>Bacillati</taxon>
        <taxon>Actinomycetota</taxon>
        <taxon>Actinomycetes</taxon>
        <taxon>Mycobacteriales</taxon>
        <taxon>Mycobacteriaceae</taxon>
        <taxon>Mycobacterium</taxon>
    </lineage>
</organism>
<dbReference type="EMBL" id="JAOB01000054">
    <property type="protein sequence ID" value="EUA32555.1"/>
    <property type="molecule type" value="Genomic_DNA"/>
</dbReference>